<dbReference type="SUPFAM" id="SSF47113">
    <property type="entry name" value="Histone-fold"/>
    <property type="match status" value="1"/>
</dbReference>
<evidence type="ECO:0000256" key="2">
    <source>
        <dbReference type="ARBA" id="ARBA00004286"/>
    </source>
</evidence>
<evidence type="ECO:0000259" key="12">
    <source>
        <dbReference type="Pfam" id="PF08622"/>
    </source>
</evidence>
<comment type="similarity">
    <text evidence="4 11">Belongs to the histone H4 family.</text>
</comment>
<dbReference type="Pfam" id="PF08622">
    <property type="entry name" value="Svf1"/>
    <property type="match status" value="1"/>
</dbReference>
<name>A0ABR2V616_9PEZI</name>
<gene>
    <name evidence="14" type="ORF">SUNI508_04713</name>
</gene>
<evidence type="ECO:0000256" key="6">
    <source>
        <dbReference type="ARBA" id="ARBA00022454"/>
    </source>
</evidence>
<dbReference type="Pfam" id="PF17187">
    <property type="entry name" value="Svf1_C"/>
    <property type="match status" value="1"/>
</dbReference>
<sequence>MPCHADLANVVGTEEPIYGPSAIRSVAEDAKTTPYTELKKEDLQWQELDSTSVETQTFYLMSDDGVHLGLAQVIYSNVAGIKTTVQFNSKITYLDGSKPPLWCSNPVSDVAVSEDKLNFYAKDCAIELSEDGNSYTIKSMTDQRCIVNLKVTKAAPGFVVGKDGKTLYGTDLKNPWGYIRHAFWPRCVAEGSMMTKDGPVDFKGLAFLTHAMQGMKPHHAAGKWNFIDFQGPTYSAILMQHTTPPSYGTTTVTVGGIAKDGEIIIANAACTATHLKTQSDSENAWPEPKDVRFTWSGTTKDGKAVEATIEGTFEKRVDRVDVMAEVPVFVKKIVAGAAGTKPYIYMYAPLDFVLQLKIGDETFSEKGKTFSEATFISDTDADNKPLRGGGLGDGEKPVTCMWREQSPSPGDNSWASSQLSLKGLVPFRFITISRFVSAQAVHDLFTIDVMAGKSAGWAQARGKGAKGIGLGGKTGAKRHRKILRDNIQGVTKGAIRRLARRGGVKRISATIYDEVRSVMKSFLEEVLKDCATYCDYRRAKTITTTDVLYALKRRGRPIYGFDDGYKFQQAGAKKR</sequence>
<evidence type="ECO:0000256" key="5">
    <source>
        <dbReference type="ARBA" id="ARBA00009069"/>
    </source>
</evidence>
<dbReference type="InterPro" id="IPR013931">
    <property type="entry name" value="Svf1-like_N"/>
</dbReference>
<comment type="subunit">
    <text evidence="11">The nucleosome is a histone octamer containing two molecules each of H2A, H2B, H3 and H4 assembled in one H3-H4 heterotetramer and two H2A-H2B heterodimers. The octamer wraps approximately 147 bp of DNA.</text>
</comment>
<comment type="caution">
    <text evidence="14">The sequence shown here is derived from an EMBL/GenBank/DDBJ whole genome shotgun (WGS) entry which is preliminary data.</text>
</comment>
<comment type="subcellular location">
    <subcellularLocation>
        <location evidence="2">Chromosome</location>
    </subcellularLocation>
    <subcellularLocation>
        <location evidence="3">Cytoplasm</location>
    </subcellularLocation>
    <subcellularLocation>
        <location evidence="1">Nucleus</location>
    </subcellularLocation>
</comment>
<keyword evidence="6 11" id="KW-0158">Chromosome</keyword>
<keyword evidence="8 11" id="KW-0238">DNA-binding</keyword>
<dbReference type="PANTHER" id="PTHR47107">
    <property type="entry name" value="SVF1-LIKE PROTEIN YDR222W-RELATED"/>
    <property type="match status" value="1"/>
</dbReference>
<dbReference type="InterPro" id="IPR009072">
    <property type="entry name" value="Histone-fold"/>
</dbReference>
<dbReference type="InterPro" id="IPR019809">
    <property type="entry name" value="Histone_H4_CS"/>
</dbReference>
<protein>
    <recommendedName>
        <fullName evidence="11">Histone H4</fullName>
    </recommendedName>
</protein>
<evidence type="ECO:0000256" key="9">
    <source>
        <dbReference type="ARBA" id="ARBA00023242"/>
    </source>
</evidence>
<evidence type="ECO:0000256" key="8">
    <source>
        <dbReference type="ARBA" id="ARBA00023125"/>
    </source>
</evidence>
<dbReference type="InterPro" id="IPR033394">
    <property type="entry name" value="Svf1-like_C"/>
</dbReference>
<evidence type="ECO:0000256" key="4">
    <source>
        <dbReference type="ARBA" id="ARBA00006564"/>
    </source>
</evidence>
<dbReference type="SMART" id="SM00417">
    <property type="entry name" value="H4"/>
    <property type="match status" value="1"/>
</dbReference>
<keyword evidence="15" id="KW-1185">Reference proteome</keyword>
<comment type="function">
    <text evidence="11">Core component of nucleosome. Nucleosomes wrap and compact DNA into chromatin, limiting DNA accessibility to the cellular machineries which require DNA as a template. Histones thereby play a central role in transcription regulation, DNA repair, DNA replication and chromosomal stability. DNA accessibility is regulated via a complex set of post-translational modifications of histones, also called histone code, and nucleosome remodeling.</text>
</comment>
<evidence type="ECO:0000256" key="10">
    <source>
        <dbReference type="ARBA" id="ARBA00023269"/>
    </source>
</evidence>
<dbReference type="SUPFAM" id="SSF159245">
    <property type="entry name" value="AttH-like"/>
    <property type="match status" value="1"/>
</dbReference>
<dbReference type="Proteomes" id="UP001408356">
    <property type="component" value="Unassembled WGS sequence"/>
</dbReference>
<dbReference type="EMBL" id="JARVKF010000113">
    <property type="protein sequence ID" value="KAK9422357.1"/>
    <property type="molecule type" value="Genomic_DNA"/>
</dbReference>
<keyword evidence="10 11" id="KW-0544">Nucleosome core</keyword>
<evidence type="ECO:0000313" key="14">
    <source>
        <dbReference type="EMBL" id="KAK9422357.1"/>
    </source>
</evidence>
<feature type="domain" description="Svf1-like C-terminal" evidence="13">
    <location>
        <begin position="215"/>
        <end position="377"/>
    </location>
</feature>
<dbReference type="Gene3D" id="1.10.20.10">
    <property type="entry name" value="Histone, subunit A"/>
    <property type="match status" value="1"/>
</dbReference>
<evidence type="ECO:0000256" key="11">
    <source>
        <dbReference type="RuleBase" id="RU000528"/>
    </source>
</evidence>
<comment type="similarity">
    <text evidence="5">Belongs to the SVF1 family.</text>
</comment>
<evidence type="ECO:0000259" key="13">
    <source>
        <dbReference type="Pfam" id="PF17187"/>
    </source>
</evidence>
<evidence type="ECO:0000256" key="7">
    <source>
        <dbReference type="ARBA" id="ARBA00022490"/>
    </source>
</evidence>
<organism evidence="14 15">
    <name type="scientific">Seiridium unicorne</name>
    <dbReference type="NCBI Taxonomy" id="138068"/>
    <lineage>
        <taxon>Eukaryota</taxon>
        <taxon>Fungi</taxon>
        <taxon>Dikarya</taxon>
        <taxon>Ascomycota</taxon>
        <taxon>Pezizomycotina</taxon>
        <taxon>Sordariomycetes</taxon>
        <taxon>Xylariomycetidae</taxon>
        <taxon>Amphisphaeriales</taxon>
        <taxon>Sporocadaceae</taxon>
        <taxon>Seiridium</taxon>
    </lineage>
</organism>
<evidence type="ECO:0000256" key="1">
    <source>
        <dbReference type="ARBA" id="ARBA00004123"/>
    </source>
</evidence>
<dbReference type="InterPro" id="IPR051385">
    <property type="entry name" value="Ceramide-binding_SVF1"/>
</dbReference>
<keyword evidence="9 11" id="KW-0539">Nucleus</keyword>
<evidence type="ECO:0000256" key="3">
    <source>
        <dbReference type="ARBA" id="ARBA00004496"/>
    </source>
</evidence>
<reference evidence="14 15" key="1">
    <citation type="journal article" date="2024" name="J. Plant Pathol.">
        <title>Sequence and assembly of the genome of Seiridium unicorne, isolate CBS 538.82, causal agent of cypress canker disease.</title>
        <authorList>
            <person name="Scali E."/>
            <person name="Rocca G.D."/>
            <person name="Danti R."/>
            <person name="Garbelotto M."/>
            <person name="Barberini S."/>
            <person name="Baroncelli R."/>
            <person name="Emiliani G."/>
        </authorList>
    </citation>
    <scope>NUCLEOTIDE SEQUENCE [LARGE SCALE GENOMIC DNA]</scope>
    <source>
        <strain evidence="14 15">BM-138-508</strain>
    </source>
</reference>
<dbReference type="PANTHER" id="PTHR47107:SF1">
    <property type="entry name" value="CERAMIDE-BINDING PROTEIN SVF1-RELATED"/>
    <property type="match status" value="1"/>
</dbReference>
<dbReference type="CDD" id="cd22912">
    <property type="entry name" value="HFD_H4"/>
    <property type="match status" value="1"/>
</dbReference>
<proteinExistence type="inferred from homology"/>
<dbReference type="PRINTS" id="PR00623">
    <property type="entry name" value="HISTONEH4"/>
</dbReference>
<feature type="domain" description="Svf1-like N-terminal" evidence="12">
    <location>
        <begin position="53"/>
        <end position="213"/>
    </location>
</feature>
<keyword evidence="7" id="KW-0963">Cytoplasm</keyword>
<evidence type="ECO:0000313" key="15">
    <source>
        <dbReference type="Proteomes" id="UP001408356"/>
    </source>
</evidence>
<dbReference type="InterPro" id="IPR001951">
    <property type="entry name" value="Histone_H4"/>
</dbReference>
<accession>A0ABR2V616</accession>
<dbReference type="PROSITE" id="PS00047">
    <property type="entry name" value="HISTONE_H4"/>
    <property type="match status" value="1"/>
</dbReference>